<accession>A0A7H9CGJ0</accession>
<comment type="catalytic activity">
    <reaction evidence="6 7">
        <text>L-glutamate 5-semialdehyde + phosphate + NADP(+) = L-glutamyl 5-phosphate + NADPH + H(+)</text>
        <dbReference type="Rhea" id="RHEA:19541"/>
        <dbReference type="ChEBI" id="CHEBI:15378"/>
        <dbReference type="ChEBI" id="CHEBI:43474"/>
        <dbReference type="ChEBI" id="CHEBI:57783"/>
        <dbReference type="ChEBI" id="CHEBI:58066"/>
        <dbReference type="ChEBI" id="CHEBI:58274"/>
        <dbReference type="ChEBI" id="CHEBI:58349"/>
        <dbReference type="EC" id="1.2.1.41"/>
    </reaction>
</comment>
<evidence type="ECO:0000256" key="4">
    <source>
        <dbReference type="ARBA" id="ARBA00022857"/>
    </source>
</evidence>
<evidence type="ECO:0000256" key="6">
    <source>
        <dbReference type="ARBA" id="ARBA00049024"/>
    </source>
</evidence>
<evidence type="ECO:0000313" key="9">
    <source>
        <dbReference type="EMBL" id="QLI05206.1"/>
    </source>
</evidence>
<dbReference type="UniPathway" id="UPA00098">
    <property type="reaction ID" value="UER00360"/>
</dbReference>
<dbReference type="InterPro" id="IPR015590">
    <property type="entry name" value="Aldehyde_DH_dom"/>
</dbReference>
<evidence type="ECO:0000256" key="5">
    <source>
        <dbReference type="ARBA" id="ARBA00023002"/>
    </source>
</evidence>
<dbReference type="GO" id="GO:0055129">
    <property type="term" value="P:L-proline biosynthetic process"/>
    <property type="evidence" value="ECO:0007669"/>
    <property type="project" value="UniProtKB-UniRule"/>
</dbReference>
<dbReference type="NCBIfam" id="TIGR00407">
    <property type="entry name" value="proA"/>
    <property type="match status" value="1"/>
</dbReference>
<dbReference type="InterPro" id="IPR000965">
    <property type="entry name" value="GPR_dom"/>
</dbReference>
<dbReference type="RefSeq" id="WP_179975758.1">
    <property type="nucleotide sequence ID" value="NZ_CP049075.1"/>
</dbReference>
<dbReference type="PANTHER" id="PTHR11063:SF8">
    <property type="entry name" value="DELTA-1-PYRROLINE-5-CARBOXYLATE SYNTHASE"/>
    <property type="match status" value="1"/>
</dbReference>
<dbReference type="NCBIfam" id="NF001221">
    <property type="entry name" value="PRK00197.1"/>
    <property type="match status" value="1"/>
</dbReference>
<dbReference type="InterPro" id="IPR012134">
    <property type="entry name" value="Glu-5-SA_DH"/>
</dbReference>
<dbReference type="SUPFAM" id="SSF53720">
    <property type="entry name" value="ALDH-like"/>
    <property type="match status" value="1"/>
</dbReference>
<gene>
    <name evidence="7 9" type="primary">proA</name>
    <name evidence="9" type="ORF">CINF_0685</name>
</gene>
<keyword evidence="7" id="KW-0963">Cytoplasm</keyword>
<comment type="subcellular location">
    <subcellularLocation>
        <location evidence="7">Cytoplasm</location>
    </subcellularLocation>
</comment>
<dbReference type="GO" id="GO:0004350">
    <property type="term" value="F:glutamate-5-semialdehyde dehydrogenase activity"/>
    <property type="evidence" value="ECO:0007669"/>
    <property type="project" value="UniProtKB-UniRule"/>
</dbReference>
<dbReference type="InterPro" id="IPR020593">
    <property type="entry name" value="G-glutamylP_reductase_CS"/>
</dbReference>
<dbReference type="CDD" id="cd07079">
    <property type="entry name" value="ALDH_F18-19_ProA-GPR"/>
    <property type="match status" value="1"/>
</dbReference>
<dbReference type="Gene3D" id="3.40.309.10">
    <property type="entry name" value="Aldehyde Dehydrogenase, Chain A, domain 2"/>
    <property type="match status" value="1"/>
</dbReference>
<dbReference type="InterPro" id="IPR016163">
    <property type="entry name" value="Ald_DH_C"/>
</dbReference>
<dbReference type="GO" id="GO:0050661">
    <property type="term" value="F:NADP binding"/>
    <property type="evidence" value="ECO:0007669"/>
    <property type="project" value="InterPro"/>
</dbReference>
<name>A0A7H9CGJ0_9BACT</name>
<feature type="domain" description="Aldehyde dehydrogenase" evidence="8">
    <location>
        <begin position="5"/>
        <end position="273"/>
    </location>
</feature>
<evidence type="ECO:0000256" key="2">
    <source>
        <dbReference type="ARBA" id="ARBA00022605"/>
    </source>
</evidence>
<dbReference type="PROSITE" id="PS01223">
    <property type="entry name" value="PROA"/>
    <property type="match status" value="1"/>
</dbReference>
<dbReference type="InterPro" id="IPR016162">
    <property type="entry name" value="Ald_DH_N"/>
</dbReference>
<dbReference type="InterPro" id="IPR016161">
    <property type="entry name" value="Ald_DH/histidinol_DH"/>
</dbReference>
<dbReference type="KEGG" id="cinf:CINF_0685"/>
<keyword evidence="10" id="KW-1185">Reference proteome</keyword>
<dbReference type="GO" id="GO:0005737">
    <property type="term" value="C:cytoplasm"/>
    <property type="evidence" value="ECO:0007669"/>
    <property type="project" value="UniProtKB-SubCell"/>
</dbReference>
<keyword evidence="3 7" id="KW-0641">Proline biosynthesis</keyword>
<dbReference type="PANTHER" id="PTHR11063">
    <property type="entry name" value="GLUTAMATE SEMIALDEHYDE DEHYDROGENASE"/>
    <property type="match status" value="1"/>
</dbReference>
<dbReference type="Proteomes" id="UP000509414">
    <property type="component" value="Chromosome"/>
</dbReference>
<organism evidence="9 10">
    <name type="scientific">Candidatus Campylobacter infans</name>
    <dbReference type="NCBI Taxonomy" id="2561898"/>
    <lineage>
        <taxon>Bacteria</taxon>
        <taxon>Pseudomonadati</taxon>
        <taxon>Campylobacterota</taxon>
        <taxon>Epsilonproteobacteria</taxon>
        <taxon>Campylobacterales</taxon>
        <taxon>Campylobacteraceae</taxon>
        <taxon>Campylobacter</taxon>
    </lineage>
</organism>
<evidence type="ECO:0000259" key="8">
    <source>
        <dbReference type="Pfam" id="PF00171"/>
    </source>
</evidence>
<comment type="function">
    <text evidence="7">Catalyzes the NADPH-dependent reduction of L-glutamate 5-phosphate into L-glutamate 5-semialdehyde and phosphate. The product spontaneously undergoes cyclization to form 1-pyrroline-5-carboxylate.</text>
</comment>
<dbReference type="HAMAP" id="MF_00412">
    <property type="entry name" value="ProA"/>
    <property type="match status" value="1"/>
</dbReference>
<dbReference type="PIRSF" id="PIRSF000151">
    <property type="entry name" value="GPR"/>
    <property type="match status" value="1"/>
</dbReference>
<sequence>MNSQEKILRSLRKASKTLALLNENEKTALLYAIANALISQKDEILNANELDLQTNKNLNFAMRQRLKLTPALLENLASNTRKIANLPEIINVIQKGYKAPSGIDIARISVPIGVILAIYESRPDVSVQIASLCIKSANACALKGGKEARNTNLAIINAINTAFKEQNIASSVLYLDINRDEITKLLARDDLFDLVVPRGGYELIKSVSEHSKIPVLKHDKGLCHIFVDEKADLDKALKIVLNAKLSHPAACNAVETLLIHSSVADLFLSRLHCEILKSKKDFEFFVCDKTAKIPAFTNAKKADDKAFSTEYNELKLNIKIVTSLNEALEHIERFGSGHSEAIISEDYSACQRFLCAVDAACVYANASTRFSDGGEFGFGGEIGISTNRLHARGPVGLEGLCSYKYIIYGQGQIRE</sequence>
<keyword evidence="4 7" id="KW-0521">NADP</keyword>
<dbReference type="EMBL" id="CP049075">
    <property type="protein sequence ID" value="QLI05206.1"/>
    <property type="molecule type" value="Genomic_DNA"/>
</dbReference>
<dbReference type="Gene3D" id="3.40.605.10">
    <property type="entry name" value="Aldehyde Dehydrogenase, Chain A, domain 1"/>
    <property type="match status" value="1"/>
</dbReference>
<keyword evidence="2 7" id="KW-0028">Amino-acid biosynthesis</keyword>
<evidence type="ECO:0000256" key="1">
    <source>
        <dbReference type="ARBA" id="ARBA00004985"/>
    </source>
</evidence>
<proteinExistence type="inferred from homology"/>
<comment type="pathway">
    <text evidence="1 7">Amino-acid biosynthesis; L-proline biosynthesis; L-glutamate 5-semialdehyde from L-glutamate: step 2/2.</text>
</comment>
<comment type="similarity">
    <text evidence="7">Belongs to the gamma-glutamyl phosphate reductase family.</text>
</comment>
<evidence type="ECO:0000256" key="3">
    <source>
        <dbReference type="ARBA" id="ARBA00022650"/>
    </source>
</evidence>
<evidence type="ECO:0000256" key="7">
    <source>
        <dbReference type="HAMAP-Rule" id="MF_00412"/>
    </source>
</evidence>
<protein>
    <recommendedName>
        <fullName evidence="7">Gamma-glutamyl phosphate reductase</fullName>
        <shortName evidence="7">GPR</shortName>
        <ecNumber evidence="7">1.2.1.41</ecNumber>
    </recommendedName>
    <alternativeName>
        <fullName evidence="7">Glutamate-5-semialdehyde dehydrogenase</fullName>
    </alternativeName>
    <alternativeName>
        <fullName evidence="7">Glutamyl-gamma-semialdehyde dehydrogenase</fullName>
        <shortName evidence="7">GSA dehydrogenase</shortName>
    </alternativeName>
</protein>
<dbReference type="Pfam" id="PF00171">
    <property type="entry name" value="Aldedh"/>
    <property type="match status" value="1"/>
</dbReference>
<keyword evidence="5 7" id="KW-0560">Oxidoreductase</keyword>
<evidence type="ECO:0000313" key="10">
    <source>
        <dbReference type="Proteomes" id="UP000509414"/>
    </source>
</evidence>
<dbReference type="EC" id="1.2.1.41" evidence="7"/>
<reference evidence="9 10" key="1">
    <citation type="submission" date="2020-02" db="EMBL/GenBank/DDBJ databases">
        <title>Complete genome sequence of the novel Campylobacter species Candidatus Campylobacter infans.</title>
        <authorList>
            <person name="Duim B."/>
            <person name="Zomer A."/>
            <person name="van der Graaf L."/>
            <person name="Wagenaar J."/>
        </authorList>
    </citation>
    <scope>NUCLEOTIDE SEQUENCE [LARGE SCALE GENOMIC DNA]</scope>
    <source>
        <strain evidence="9 10">19S00001</strain>
    </source>
</reference>
<dbReference type="AlphaFoldDB" id="A0A7H9CGJ0"/>